<protein>
    <recommendedName>
        <fullName evidence="3">Transposase, IS5 family</fullName>
    </recommendedName>
</protein>
<reference evidence="1 2" key="1">
    <citation type="submission" date="2024-08" db="EMBL/GenBank/DDBJ databases">
        <authorList>
            <person name="Ishaq N."/>
        </authorList>
    </citation>
    <scope>NUCLEOTIDE SEQUENCE [LARGE SCALE GENOMIC DNA]</scope>
    <source>
        <strain evidence="1 2">DSM 18651</strain>
    </source>
</reference>
<evidence type="ECO:0000313" key="1">
    <source>
        <dbReference type="EMBL" id="MFA0811007.1"/>
    </source>
</evidence>
<keyword evidence="2" id="KW-1185">Reference proteome</keyword>
<sequence length="46" mass="5431">MLIDTDQYQQTSFLVPILDELDPSDPLLLLSKEIPWTDFDCTFEHF</sequence>
<dbReference type="EMBL" id="JBGMEK010000014">
    <property type="protein sequence ID" value="MFA0811007.1"/>
    <property type="molecule type" value="Genomic_DNA"/>
</dbReference>
<organism evidence="1 2">
    <name type="scientific">Microbulbifer epialgicus</name>
    <dbReference type="NCBI Taxonomy" id="393907"/>
    <lineage>
        <taxon>Bacteria</taxon>
        <taxon>Pseudomonadati</taxon>
        <taxon>Pseudomonadota</taxon>
        <taxon>Gammaproteobacteria</taxon>
        <taxon>Cellvibrionales</taxon>
        <taxon>Microbulbiferaceae</taxon>
        <taxon>Microbulbifer</taxon>
    </lineage>
</organism>
<dbReference type="RefSeq" id="WP_371838576.1">
    <property type="nucleotide sequence ID" value="NZ_JBGMEK010000014.1"/>
</dbReference>
<comment type="caution">
    <text evidence="1">The sequence shown here is derived from an EMBL/GenBank/DDBJ whole genome shotgun (WGS) entry which is preliminary data.</text>
</comment>
<evidence type="ECO:0000313" key="2">
    <source>
        <dbReference type="Proteomes" id="UP001569428"/>
    </source>
</evidence>
<name>A0ABV4NZ43_9GAMM</name>
<proteinExistence type="predicted"/>
<dbReference type="Proteomes" id="UP001569428">
    <property type="component" value="Unassembled WGS sequence"/>
</dbReference>
<evidence type="ECO:0008006" key="3">
    <source>
        <dbReference type="Google" id="ProtNLM"/>
    </source>
</evidence>
<accession>A0ABV4NZ43</accession>
<gene>
    <name evidence="1" type="ORF">ACCI49_08745</name>
</gene>